<feature type="region of interest" description="Disordered" evidence="1">
    <location>
        <begin position="824"/>
        <end position="854"/>
    </location>
</feature>
<dbReference type="GO" id="GO:0006508">
    <property type="term" value="P:proteolysis"/>
    <property type="evidence" value="ECO:0007669"/>
    <property type="project" value="UniProtKB-KW"/>
</dbReference>
<dbReference type="Gene3D" id="2.150.10.10">
    <property type="entry name" value="Serralysin-like metalloprotease, C-terminal"/>
    <property type="match status" value="2"/>
</dbReference>
<dbReference type="InterPro" id="IPR008757">
    <property type="entry name" value="Peptidase_M6-like_domain"/>
</dbReference>
<evidence type="ECO:0000313" key="3">
    <source>
        <dbReference type="EMBL" id="KAA1421361.1"/>
    </source>
</evidence>
<dbReference type="PANTHER" id="PTHR41775">
    <property type="entry name" value="SECRETED PROTEIN-RELATED"/>
    <property type="match status" value="1"/>
</dbReference>
<comment type="caution">
    <text evidence="3">The sequence shown here is derived from an EMBL/GenBank/DDBJ whole genome shotgun (WGS) entry which is preliminary data.</text>
</comment>
<dbReference type="PANTHER" id="PTHR41775:SF1">
    <property type="entry name" value="PEPTIDASE M6-LIKE DOMAIN-CONTAINING PROTEIN"/>
    <property type="match status" value="1"/>
</dbReference>
<reference evidence="3 4" key="1">
    <citation type="submission" date="2019-09" db="EMBL/GenBank/DDBJ databases">
        <title>Nocardioides panacisoli sp. nov., isolated from the soil of a ginseng field.</title>
        <authorList>
            <person name="Cho C."/>
        </authorList>
    </citation>
    <scope>NUCLEOTIDE SEQUENCE [LARGE SCALE GENOMIC DNA]</scope>
    <source>
        <strain evidence="3 4">BN130099</strain>
    </source>
</reference>
<dbReference type="AlphaFoldDB" id="A0A5B1LKV7"/>
<dbReference type="RefSeq" id="WP_149726823.1">
    <property type="nucleotide sequence ID" value="NZ_VUJV01000001.1"/>
</dbReference>
<dbReference type="Pfam" id="PF05547">
    <property type="entry name" value="Peptidase_M6"/>
    <property type="match status" value="1"/>
</dbReference>
<dbReference type="SUPFAM" id="SSF51120">
    <property type="entry name" value="beta-Roll"/>
    <property type="match status" value="1"/>
</dbReference>
<keyword evidence="3" id="KW-0645">Protease</keyword>
<organism evidence="3 4">
    <name type="scientific">Nocardioides humilatus</name>
    <dbReference type="NCBI Taxonomy" id="2607660"/>
    <lineage>
        <taxon>Bacteria</taxon>
        <taxon>Bacillati</taxon>
        <taxon>Actinomycetota</taxon>
        <taxon>Actinomycetes</taxon>
        <taxon>Propionibacteriales</taxon>
        <taxon>Nocardioidaceae</taxon>
        <taxon>Nocardioides</taxon>
    </lineage>
</organism>
<feature type="domain" description="Peptidase M6-like" evidence="2">
    <location>
        <begin position="188"/>
        <end position="386"/>
    </location>
</feature>
<keyword evidence="3" id="KW-0482">Metalloprotease</keyword>
<dbReference type="InterPro" id="IPR011049">
    <property type="entry name" value="Serralysin-like_metalloprot_C"/>
</dbReference>
<proteinExistence type="predicted"/>
<dbReference type="GO" id="GO:0005509">
    <property type="term" value="F:calcium ion binding"/>
    <property type="evidence" value="ECO:0007669"/>
    <property type="project" value="InterPro"/>
</dbReference>
<dbReference type="GO" id="GO:0008237">
    <property type="term" value="F:metallopeptidase activity"/>
    <property type="evidence" value="ECO:0007669"/>
    <property type="project" value="UniProtKB-KW"/>
</dbReference>
<name>A0A5B1LKV7_9ACTN</name>
<dbReference type="EMBL" id="VUJV01000001">
    <property type="protein sequence ID" value="KAA1421361.1"/>
    <property type="molecule type" value="Genomic_DNA"/>
</dbReference>
<gene>
    <name evidence="3" type="ORF">F0U44_03400</name>
</gene>
<keyword evidence="4" id="KW-1185">Reference proteome</keyword>
<evidence type="ECO:0000259" key="2">
    <source>
        <dbReference type="Pfam" id="PF05547"/>
    </source>
</evidence>
<reference evidence="3 4" key="2">
    <citation type="submission" date="2019-09" db="EMBL/GenBank/DDBJ databases">
        <authorList>
            <person name="Jin C."/>
        </authorList>
    </citation>
    <scope>NUCLEOTIDE SEQUENCE [LARGE SCALE GENOMIC DNA]</scope>
    <source>
        <strain evidence="3 4">BN130099</strain>
    </source>
</reference>
<dbReference type="Pfam" id="PF00353">
    <property type="entry name" value="HemolysinCabind"/>
    <property type="match status" value="3"/>
</dbReference>
<evidence type="ECO:0000313" key="4">
    <source>
        <dbReference type="Proteomes" id="UP000325003"/>
    </source>
</evidence>
<evidence type="ECO:0000256" key="1">
    <source>
        <dbReference type="SAM" id="MobiDB-lite"/>
    </source>
</evidence>
<keyword evidence="3" id="KW-0378">Hydrolase</keyword>
<dbReference type="Proteomes" id="UP000325003">
    <property type="component" value="Unassembled WGS sequence"/>
</dbReference>
<dbReference type="InterPro" id="IPR001343">
    <property type="entry name" value="Hemolysn_Ca-bd"/>
</dbReference>
<dbReference type="PROSITE" id="PS00330">
    <property type="entry name" value="HEMOLYSIN_CALCIUM"/>
    <property type="match status" value="4"/>
</dbReference>
<accession>A0A5B1LKV7</accession>
<dbReference type="PROSITE" id="PS00018">
    <property type="entry name" value="EF_HAND_1"/>
    <property type="match status" value="1"/>
</dbReference>
<sequence>MDTQPPVVSSPARTTSPRWWLLGVLGAFVATAWALAGASPADAVPAGPGVVDVQQPDGTTIKVRQFGDEWYHGMETRSGHTILKHQGWWVYATRKADGTLRPTDLRVGEDRPTMRPHLRDAGRVAKAEQQRTELVRLASRTSDRNGAHPGVAAIGSQKVLVILVQFADQSNLGTTQTNWYNRYFGAGRSVVDYYKKNSYNQFTFTPAAESQGTANNGVVGWLTLPTNHPDERNQVERPVIRDAIKAADPYVNYASFDTNGDGTLQTTELHINVVMAGLEESISGDTHGNSIWANRWFLDEANTPTVDGKQVGNIGFLTYGEKHRVELINGTIDTHQAPTGIIAHELAHDLVLPDLYDTSDNTLGVGDWSLMGHGSWGKTPTDPSTYFGATPVMLDAWSRWTLGWITPHQMSGYARTSLKAASTGMGTNTTVQLLDNLNGPDWTWDTGSGRYYLVENRQQTGYDAALPAAGLLILKIDEYSDDNSSNQLVKVIGGSNLVVKDNYGDDTNVQVGSEWWNNGPGGSERVGVSRISASSDTMAATFTAPPSAAPANDNIAGAQVLAGWKPIPVQTTNAFATEETNEPSTPYGETCTVRETVWYRYSPPADGLLTLDIRNDNYGSARMVVYRGTPSDATRITCLGDGNPVPGIISDLRVTKGQTYYVQIGSVVGNNFQPWWGDLDLSLSLRPINDDLNGALSLAGRQTTRAIYTGTATAETTEPRNTDCPLIVNSVWYRYRPTHDSVVRFATTGSSFDTIASVWQSYRGAMTPIGCNDDASDRTLISLVDVTLQAGQTYYLQVGGAYGGGSLSMTMTAKPANDDFAQARSLTGPAGSSTSFTTNATKETGEPTHAGNGAGRSVWWQWTAQRTGQVTFDTEGSTGDTVLAAYTGSTVGGLTQVAANDDVTTDIYWSKVTFNTVAGQTYRIAVDNYGTASSDVQLKFHELSDLVVNASVQDVPGTTTFAYDVTVTRLAGAPAPVTVDIAVPTTVGTTTLPAGCTQDLLLRTVRCNLGTIVADGRGTVVLVVDPRSEGPHTAAVSLVTPDDYPAGNTASPTATPDFICDNDFTTFNDTVTGTTGADVLCGGGGADLLTGGRGNDKLFGGSGTDTISYSGAAGRMIFDLSHQDGSAAIAAPPIGFQLADGTDAGTGIERLIATPYDDSILGLVPVGRDLGADYITGGDGNDTIDGRGGPDYIYGGNGTDTIDGSAGIDRIYGEDGNDTLRGGDDADYLYGGAGNDSLIGGLGGDNLDGGPDTDTCVELSDTRLNCEG</sequence>
<feature type="compositionally biased region" description="Polar residues" evidence="1">
    <location>
        <begin position="830"/>
        <end position="842"/>
    </location>
</feature>
<dbReference type="PRINTS" id="PR00313">
    <property type="entry name" value="CABNDNGRPT"/>
</dbReference>
<dbReference type="NCBIfam" id="TIGR03296">
    <property type="entry name" value="M6dom_TIGR03296"/>
    <property type="match status" value="1"/>
</dbReference>
<protein>
    <submittedName>
        <fullName evidence="3">M6 family metalloprotease domain-containing protein</fullName>
    </submittedName>
</protein>
<dbReference type="SUPFAM" id="SSF55486">
    <property type="entry name" value="Metalloproteases ('zincins'), catalytic domain"/>
    <property type="match status" value="1"/>
</dbReference>
<dbReference type="InterPro" id="IPR018511">
    <property type="entry name" value="Hemolysin-typ_Ca-bd_CS"/>
</dbReference>
<dbReference type="InterPro" id="IPR018247">
    <property type="entry name" value="EF_Hand_1_Ca_BS"/>
</dbReference>